<evidence type="ECO:0008006" key="4">
    <source>
        <dbReference type="Google" id="ProtNLM"/>
    </source>
</evidence>
<feature type="signal peptide" evidence="1">
    <location>
        <begin position="1"/>
        <end position="20"/>
    </location>
</feature>
<dbReference type="Proteomes" id="UP000628448">
    <property type="component" value="Unassembled WGS sequence"/>
</dbReference>
<organism evidence="2 3">
    <name type="scientific">Panacibacter microcysteis</name>
    <dbReference type="NCBI Taxonomy" id="2793269"/>
    <lineage>
        <taxon>Bacteria</taxon>
        <taxon>Pseudomonadati</taxon>
        <taxon>Bacteroidota</taxon>
        <taxon>Chitinophagia</taxon>
        <taxon>Chitinophagales</taxon>
        <taxon>Chitinophagaceae</taxon>
        <taxon>Panacibacter</taxon>
    </lineage>
</organism>
<dbReference type="RefSeq" id="WP_196991895.1">
    <property type="nucleotide sequence ID" value="NZ_JADWYR010000002.1"/>
</dbReference>
<accession>A0A931E9T3</accession>
<sequence>MKMTVILFVTIFTISTTMQAQRDSITGVYELTGINEVASGFKLNTDSSFEFYFSYGALDRSGSGKWRINGDKIIFNSAAWPGRDFRLIQSEFEPGAPVTIIIKSQNNMLLPYVYGYADEIKNNEYPVNANSHGEIRLKTTNADSLHLLFEFVPERVSSFKTDTHEHNIFTFTFEAWLFEFFFNNLELSVMPNALYGKHPLLQKEDCTFEKVQ</sequence>
<comment type="caution">
    <text evidence="2">The sequence shown here is derived from an EMBL/GenBank/DDBJ whole genome shotgun (WGS) entry which is preliminary data.</text>
</comment>
<proteinExistence type="predicted"/>
<evidence type="ECO:0000256" key="1">
    <source>
        <dbReference type="SAM" id="SignalP"/>
    </source>
</evidence>
<dbReference type="AlphaFoldDB" id="A0A931E9T3"/>
<evidence type="ECO:0000313" key="2">
    <source>
        <dbReference type="EMBL" id="MBG9377828.1"/>
    </source>
</evidence>
<feature type="chain" id="PRO_5037303880" description="DUF4450 domain-containing protein" evidence="1">
    <location>
        <begin position="21"/>
        <end position="212"/>
    </location>
</feature>
<evidence type="ECO:0000313" key="3">
    <source>
        <dbReference type="Proteomes" id="UP000628448"/>
    </source>
</evidence>
<keyword evidence="1" id="KW-0732">Signal</keyword>
<dbReference type="EMBL" id="JADWYR010000002">
    <property type="protein sequence ID" value="MBG9377828.1"/>
    <property type="molecule type" value="Genomic_DNA"/>
</dbReference>
<gene>
    <name evidence="2" type="ORF">I5907_16430</name>
</gene>
<reference evidence="2" key="1">
    <citation type="submission" date="2020-11" db="EMBL/GenBank/DDBJ databases">
        <title>Bacterial whole genome sequence for Panacibacter sp. DH6.</title>
        <authorList>
            <person name="Le V."/>
            <person name="Ko S."/>
            <person name="Ahn C.-Y."/>
            <person name="Oh H.-M."/>
        </authorList>
    </citation>
    <scope>NUCLEOTIDE SEQUENCE</scope>
    <source>
        <strain evidence="2">DH6</strain>
    </source>
</reference>
<keyword evidence="3" id="KW-1185">Reference proteome</keyword>
<name>A0A931E9T3_9BACT</name>
<protein>
    <recommendedName>
        <fullName evidence="4">DUF4450 domain-containing protein</fullName>
    </recommendedName>
</protein>